<dbReference type="Proteomes" id="UP001239994">
    <property type="component" value="Unassembled WGS sequence"/>
</dbReference>
<feature type="domain" description="Calponin-homology (CH)" evidence="34">
    <location>
        <begin position="3148"/>
        <end position="3255"/>
    </location>
</feature>
<evidence type="ECO:0000256" key="30">
    <source>
        <dbReference type="ARBA" id="ARBA00067854"/>
    </source>
</evidence>
<accession>A0AAD8Z148</accession>
<dbReference type="GO" id="GO:0016540">
    <property type="term" value="P:protein autoprocessing"/>
    <property type="evidence" value="ECO:0007669"/>
    <property type="project" value="InterPro"/>
</dbReference>
<keyword evidence="40" id="KW-1185">Reference proteome</keyword>
<evidence type="ECO:0000256" key="6">
    <source>
        <dbReference type="ARBA" id="ARBA00007738"/>
    </source>
</evidence>
<feature type="compositionally biased region" description="Basic and acidic residues" evidence="33">
    <location>
        <begin position="893"/>
        <end position="905"/>
    </location>
</feature>
<keyword evidence="21" id="KW-0472">Membrane</keyword>
<keyword evidence="20 32" id="KW-0238">DNA-binding</keyword>
<evidence type="ECO:0000256" key="18">
    <source>
        <dbReference type="ARBA" id="ARBA00023015"/>
    </source>
</evidence>
<dbReference type="InterPro" id="IPR030392">
    <property type="entry name" value="S74_ICA"/>
</dbReference>
<keyword evidence="12" id="KW-0221">Differentiation</keyword>
<dbReference type="Pfam" id="PF13888">
    <property type="entry name" value="MRF_C2"/>
    <property type="match status" value="1"/>
</dbReference>
<evidence type="ECO:0000256" key="4">
    <source>
        <dbReference type="ARBA" id="ARBA00004389"/>
    </source>
</evidence>
<dbReference type="SUPFAM" id="SSF47576">
    <property type="entry name" value="Calponin-homology domain, CH-domain"/>
    <property type="match status" value="2"/>
</dbReference>
<dbReference type="SUPFAM" id="SSF49417">
    <property type="entry name" value="p53-like transcription factors"/>
    <property type="match status" value="1"/>
</dbReference>
<evidence type="ECO:0000256" key="31">
    <source>
        <dbReference type="ARBA" id="ARBA00075238"/>
    </source>
</evidence>
<dbReference type="Gene3D" id="1.10.418.10">
    <property type="entry name" value="Calponin-like domain"/>
    <property type="match status" value="4"/>
</dbReference>
<feature type="domain" description="VIT" evidence="36">
    <location>
        <begin position="1127"/>
        <end position="1257"/>
    </location>
</feature>
<feature type="compositionally biased region" description="Pro residues" evidence="33">
    <location>
        <begin position="130"/>
        <end position="143"/>
    </location>
</feature>
<comment type="function">
    <text evidence="28">Membrane-bound part that has no transcription factor activity and remains attached to the endoplasmic reticulum membrane following cleavage.</text>
</comment>
<dbReference type="InterPro" id="IPR013694">
    <property type="entry name" value="VIT"/>
</dbReference>
<dbReference type="FunFam" id="2.60.40.1390:FF:000011">
    <property type="entry name" value="Myelin regulatory factor-like"/>
    <property type="match status" value="1"/>
</dbReference>
<evidence type="ECO:0000256" key="16">
    <source>
        <dbReference type="ARBA" id="ARBA00022889"/>
    </source>
</evidence>
<evidence type="ECO:0000256" key="21">
    <source>
        <dbReference type="ARBA" id="ARBA00023136"/>
    </source>
</evidence>
<dbReference type="FunFam" id="3.40.800.20:FF:000005">
    <property type="entry name" value="histone deacetylase 6"/>
    <property type="match status" value="1"/>
</dbReference>
<feature type="domain" description="VWFA" evidence="35">
    <location>
        <begin position="1406"/>
        <end position="1602"/>
    </location>
</feature>
<dbReference type="PROSITE" id="PS51517">
    <property type="entry name" value="NDT80"/>
    <property type="match status" value="1"/>
</dbReference>
<dbReference type="PROSITE" id="PS51688">
    <property type="entry name" value="ICA"/>
    <property type="match status" value="1"/>
</dbReference>
<dbReference type="Pfam" id="PF13884">
    <property type="entry name" value="Peptidase_S74"/>
    <property type="match status" value="1"/>
</dbReference>
<dbReference type="GO" id="GO:0007155">
    <property type="term" value="P:cell adhesion"/>
    <property type="evidence" value="ECO:0007669"/>
    <property type="project" value="UniProtKB-KW"/>
</dbReference>
<evidence type="ECO:0000256" key="13">
    <source>
        <dbReference type="ARBA" id="ARBA00022801"/>
    </source>
</evidence>
<evidence type="ECO:0000256" key="3">
    <source>
        <dbReference type="ARBA" id="ARBA00004245"/>
    </source>
</evidence>
<keyword evidence="22" id="KW-0010">Activator</keyword>
<feature type="compositionally biased region" description="Low complexity" evidence="33">
    <location>
        <begin position="156"/>
        <end position="171"/>
    </location>
</feature>
<dbReference type="FunFam" id="3.30.70.270:FF:000020">
    <property type="entry name" value="Transposon Tf2-6 polyprotein-like Protein"/>
    <property type="match status" value="1"/>
</dbReference>
<evidence type="ECO:0000256" key="17">
    <source>
        <dbReference type="ARBA" id="ARBA00022989"/>
    </source>
</evidence>
<dbReference type="SUPFAM" id="SSF53300">
    <property type="entry name" value="vWA-like"/>
    <property type="match status" value="1"/>
</dbReference>
<keyword evidence="11" id="KW-0677">Repeat</keyword>
<dbReference type="GO" id="GO:0008233">
    <property type="term" value="F:peptidase activity"/>
    <property type="evidence" value="ECO:0007669"/>
    <property type="project" value="UniProtKB-KW"/>
</dbReference>
<dbReference type="CDD" id="cd21336">
    <property type="entry name" value="CH_PARVB_rpt1"/>
    <property type="match status" value="1"/>
</dbReference>
<evidence type="ECO:0000259" key="34">
    <source>
        <dbReference type="PROSITE" id="PS50021"/>
    </source>
</evidence>
<dbReference type="InterPro" id="IPR025719">
    <property type="entry name" value="MYRF_C2"/>
</dbReference>
<keyword evidence="23" id="KW-0804">Transcription</keyword>
<keyword evidence="14" id="KW-0068">Autocatalytic cleavage</keyword>
<evidence type="ECO:0000313" key="40">
    <source>
        <dbReference type="Proteomes" id="UP001239994"/>
    </source>
</evidence>
<dbReference type="InterPro" id="IPR043128">
    <property type="entry name" value="Rev_trsase/Diguanyl_cyclase"/>
</dbReference>
<keyword evidence="19" id="KW-0175">Coiled coil</keyword>
<dbReference type="GO" id="GO:0003779">
    <property type="term" value="F:actin binding"/>
    <property type="evidence" value="ECO:0007669"/>
    <property type="project" value="UniProtKB-KW"/>
</dbReference>
<evidence type="ECO:0000256" key="19">
    <source>
        <dbReference type="ARBA" id="ARBA00023054"/>
    </source>
</evidence>
<evidence type="ECO:0000256" key="1">
    <source>
        <dbReference type="ARBA" id="ARBA00004123"/>
    </source>
</evidence>
<dbReference type="SUPFAM" id="SSF52768">
    <property type="entry name" value="Arginase/deacetylase"/>
    <property type="match status" value="1"/>
</dbReference>
<dbReference type="Gene3D" id="3.40.50.410">
    <property type="entry name" value="von Willebrand factor, type A domain"/>
    <property type="match status" value="1"/>
</dbReference>
<evidence type="ECO:0000256" key="24">
    <source>
        <dbReference type="ARBA" id="ARBA00023180"/>
    </source>
</evidence>
<dbReference type="InterPro" id="IPR008967">
    <property type="entry name" value="p53-like_TF_DNA-bd_sf"/>
</dbReference>
<evidence type="ECO:0000256" key="10">
    <source>
        <dbReference type="ARBA" id="ARBA00022692"/>
    </source>
</evidence>
<dbReference type="EMBL" id="JAROKS010000022">
    <property type="protein sequence ID" value="KAK1789671.1"/>
    <property type="molecule type" value="Genomic_DNA"/>
</dbReference>
<dbReference type="PROSITE" id="PS50234">
    <property type="entry name" value="VWFA"/>
    <property type="match status" value="1"/>
</dbReference>
<dbReference type="InterPro" id="IPR036465">
    <property type="entry name" value="vWFA_dom_sf"/>
</dbReference>
<dbReference type="Pfam" id="PF00307">
    <property type="entry name" value="CH"/>
    <property type="match status" value="3"/>
</dbReference>
<dbReference type="PROSITE" id="PS50021">
    <property type="entry name" value="CH"/>
    <property type="match status" value="4"/>
</dbReference>
<dbReference type="Gene3D" id="3.40.800.20">
    <property type="entry name" value="Histone deacetylase domain"/>
    <property type="match status" value="1"/>
</dbReference>
<dbReference type="InterPro" id="IPR051577">
    <property type="entry name" value="MRF-like"/>
</dbReference>
<dbReference type="InterPro" id="IPR023696">
    <property type="entry name" value="Ureohydrolase_dom_sf"/>
</dbReference>
<feature type="domain" description="Peptidase S74" evidence="38">
    <location>
        <begin position="563"/>
        <end position="671"/>
    </location>
</feature>
<keyword evidence="25" id="KW-0009">Actin-binding</keyword>
<comment type="similarity">
    <text evidence="5">Belongs to the parvin family.</text>
</comment>
<feature type="DNA-binding region" description="NDT80" evidence="32">
    <location>
        <begin position="222"/>
        <end position="517"/>
    </location>
</feature>
<evidence type="ECO:0000256" key="33">
    <source>
        <dbReference type="SAM" id="MobiDB-lite"/>
    </source>
</evidence>
<dbReference type="FunFam" id="1.10.418.10:FF:000015">
    <property type="entry name" value="Parvin beta"/>
    <property type="match status" value="1"/>
</dbReference>
<dbReference type="GO" id="GO:0005856">
    <property type="term" value="C:cytoskeleton"/>
    <property type="evidence" value="ECO:0007669"/>
    <property type="project" value="UniProtKB-SubCell"/>
</dbReference>
<dbReference type="Pfam" id="PF08487">
    <property type="entry name" value="VIT"/>
    <property type="match status" value="1"/>
</dbReference>
<keyword evidence="16" id="KW-0130">Cell adhesion</keyword>
<evidence type="ECO:0000256" key="8">
    <source>
        <dbReference type="ARBA" id="ARBA00022490"/>
    </source>
</evidence>
<dbReference type="InterPro" id="IPR000286">
    <property type="entry name" value="HDACs"/>
</dbReference>
<dbReference type="Gene3D" id="3.30.70.270">
    <property type="match status" value="2"/>
</dbReference>
<feature type="domain" description="Calponin-homology (CH)" evidence="34">
    <location>
        <begin position="2977"/>
        <end position="3087"/>
    </location>
</feature>
<comment type="subcellular location">
    <subcellularLocation>
        <location evidence="3">Cytoplasm</location>
        <location evidence="3">Cytoskeleton</location>
    </subcellularLocation>
    <subcellularLocation>
        <location evidence="2">Cytoplasm</location>
        <location evidence="2">Myofibril</location>
        <location evidence="2">Sarcomere</location>
        <location evidence="2">Z line</location>
    </subcellularLocation>
    <subcellularLocation>
        <location evidence="4">Endoplasmic reticulum membrane</location>
        <topology evidence="4">Single-pass membrane protein</topology>
    </subcellularLocation>
    <subcellularLocation>
        <location evidence="1">Nucleus</location>
    </subcellularLocation>
</comment>
<dbReference type="GO" id="GO:0032286">
    <property type="term" value="P:central nervous system myelin maintenance"/>
    <property type="evidence" value="ECO:0007669"/>
    <property type="project" value="TreeGrafter"/>
</dbReference>
<feature type="domain" description="NDT80" evidence="37">
    <location>
        <begin position="222"/>
        <end position="517"/>
    </location>
</feature>
<evidence type="ECO:0000259" key="38">
    <source>
        <dbReference type="PROSITE" id="PS51688"/>
    </source>
</evidence>
<dbReference type="CDD" id="cd10144">
    <property type="entry name" value="Peptidase_S74_CIMCD"/>
    <property type="match status" value="1"/>
</dbReference>
<evidence type="ECO:0000256" key="28">
    <source>
        <dbReference type="ARBA" id="ARBA00057438"/>
    </source>
</evidence>
<dbReference type="Pfam" id="PF13887">
    <property type="entry name" value="MYRF_ICA"/>
    <property type="match status" value="1"/>
</dbReference>
<keyword evidence="17" id="KW-1133">Transmembrane helix</keyword>
<evidence type="ECO:0000256" key="5">
    <source>
        <dbReference type="ARBA" id="ARBA00005666"/>
    </source>
</evidence>
<dbReference type="GO" id="GO:0005634">
    <property type="term" value="C:nucleus"/>
    <property type="evidence" value="ECO:0007669"/>
    <property type="project" value="UniProtKB-SubCell"/>
</dbReference>
<dbReference type="SMART" id="SM00327">
    <property type="entry name" value="VWA"/>
    <property type="match status" value="1"/>
</dbReference>
<dbReference type="SMART" id="SM00609">
    <property type="entry name" value="VIT"/>
    <property type="match status" value="1"/>
</dbReference>
<evidence type="ECO:0000256" key="2">
    <source>
        <dbReference type="ARBA" id="ARBA00004216"/>
    </source>
</evidence>
<dbReference type="GO" id="GO:0009653">
    <property type="term" value="P:anatomical structure morphogenesis"/>
    <property type="evidence" value="ECO:0007669"/>
    <property type="project" value="UniProtKB-ARBA"/>
</dbReference>
<dbReference type="InterPro" id="IPR043502">
    <property type="entry name" value="DNA/RNA_pol_sf"/>
</dbReference>
<evidence type="ECO:0000256" key="32">
    <source>
        <dbReference type="PROSITE-ProRule" id="PRU00850"/>
    </source>
</evidence>
<dbReference type="InterPro" id="IPR037141">
    <property type="entry name" value="NDT80_DNA-bd_dom_sf"/>
</dbReference>
<gene>
    <name evidence="39" type="ORF">P4O66_015566</name>
</gene>
<keyword evidence="13" id="KW-0378">Hydrolase</keyword>
<evidence type="ECO:0000256" key="26">
    <source>
        <dbReference type="ARBA" id="ARBA00023212"/>
    </source>
</evidence>
<evidence type="ECO:0000259" key="35">
    <source>
        <dbReference type="PROSITE" id="PS50234"/>
    </source>
</evidence>
<comment type="function">
    <text evidence="29">Constitutes a precursor of the transcription factor. Mediates the autocatalytic cleavage that releases the Myelin regulatory factor, N-terminal component that specifically activates transcription of central nervous system (CNS) myelin genes.</text>
</comment>
<dbReference type="Pfam" id="PF00850">
    <property type="entry name" value="Hist_deacetyl"/>
    <property type="match status" value="1"/>
</dbReference>
<feature type="compositionally biased region" description="Low complexity" evidence="33">
    <location>
        <begin position="95"/>
        <end position="117"/>
    </location>
</feature>
<dbReference type="PANTHER" id="PTHR13029">
    <property type="match status" value="1"/>
</dbReference>
<keyword evidence="18" id="KW-0805">Transcription regulation</keyword>
<comment type="caution">
    <text evidence="39">The sequence shown here is derived from an EMBL/GenBank/DDBJ whole genome shotgun (WGS) entry which is preliminary data.</text>
</comment>
<dbReference type="InterPro" id="IPR024061">
    <property type="entry name" value="NDT80_DNA-bd_dom"/>
</dbReference>
<feature type="domain" description="Calponin-homology (CH)" evidence="34">
    <location>
        <begin position="2852"/>
        <end position="2961"/>
    </location>
</feature>
<feature type="region of interest" description="Disordered" evidence="33">
    <location>
        <begin position="89"/>
        <end position="202"/>
    </location>
</feature>
<dbReference type="SUPFAM" id="SSF56672">
    <property type="entry name" value="DNA/RNA polymerases"/>
    <property type="match status" value="1"/>
</dbReference>
<dbReference type="GO" id="GO:0005789">
    <property type="term" value="C:endoplasmic reticulum membrane"/>
    <property type="evidence" value="ECO:0007669"/>
    <property type="project" value="UniProtKB-SubCell"/>
</dbReference>
<keyword evidence="24" id="KW-0325">Glycoprotein</keyword>
<keyword evidence="26" id="KW-0206">Cytoskeleton</keyword>
<organism evidence="39 40">
    <name type="scientific">Electrophorus voltai</name>
    <dbReference type="NCBI Taxonomy" id="2609070"/>
    <lineage>
        <taxon>Eukaryota</taxon>
        <taxon>Metazoa</taxon>
        <taxon>Chordata</taxon>
        <taxon>Craniata</taxon>
        <taxon>Vertebrata</taxon>
        <taxon>Euteleostomi</taxon>
        <taxon>Actinopterygii</taxon>
        <taxon>Neopterygii</taxon>
        <taxon>Teleostei</taxon>
        <taxon>Ostariophysi</taxon>
        <taxon>Gymnotiformes</taxon>
        <taxon>Gymnotoidei</taxon>
        <taxon>Gymnotidae</taxon>
        <taxon>Electrophorus</taxon>
    </lineage>
</organism>
<evidence type="ECO:0000256" key="23">
    <source>
        <dbReference type="ARBA" id="ARBA00023163"/>
    </source>
</evidence>
<evidence type="ECO:0000256" key="15">
    <source>
        <dbReference type="ARBA" id="ARBA00022824"/>
    </source>
</evidence>
<dbReference type="FunFam" id="2.60.40.1390:FF:000001">
    <property type="entry name" value="Myelin gene regulatory factor"/>
    <property type="match status" value="1"/>
</dbReference>
<dbReference type="PROSITE" id="PS51468">
    <property type="entry name" value="VIT"/>
    <property type="match status" value="1"/>
</dbReference>
<dbReference type="GO" id="GO:0043565">
    <property type="term" value="F:sequence-specific DNA binding"/>
    <property type="evidence" value="ECO:0007669"/>
    <property type="project" value="TreeGrafter"/>
</dbReference>
<evidence type="ECO:0000256" key="20">
    <source>
        <dbReference type="ARBA" id="ARBA00023125"/>
    </source>
</evidence>
<dbReference type="Pfam" id="PF17919">
    <property type="entry name" value="RT_RNaseH_2"/>
    <property type="match status" value="1"/>
</dbReference>
<evidence type="ECO:0000256" key="11">
    <source>
        <dbReference type="ARBA" id="ARBA00022737"/>
    </source>
</evidence>
<keyword evidence="15" id="KW-0256">Endoplasmic reticulum</keyword>
<dbReference type="GO" id="GO:0045893">
    <property type="term" value="P:positive regulation of DNA-templated transcription"/>
    <property type="evidence" value="ECO:0007669"/>
    <property type="project" value="TreeGrafter"/>
</dbReference>
<dbReference type="Pfam" id="PF13768">
    <property type="entry name" value="VWA_3"/>
    <property type="match status" value="1"/>
</dbReference>
<dbReference type="GO" id="GO:0030018">
    <property type="term" value="C:Z disc"/>
    <property type="evidence" value="ECO:0007669"/>
    <property type="project" value="UniProtKB-SubCell"/>
</dbReference>
<dbReference type="GO" id="GO:0060429">
    <property type="term" value="P:epithelium development"/>
    <property type="evidence" value="ECO:0007669"/>
    <property type="project" value="UniProtKB-ARBA"/>
</dbReference>
<dbReference type="GO" id="GO:0003700">
    <property type="term" value="F:DNA-binding transcription factor activity"/>
    <property type="evidence" value="ECO:0007669"/>
    <property type="project" value="UniProtKB-UniRule"/>
</dbReference>
<protein>
    <recommendedName>
        <fullName evidence="30">Myelin regulatory factor</fullName>
    </recommendedName>
    <alternativeName>
        <fullName evidence="31">Myelin gene regulatory factor</fullName>
    </alternativeName>
</protein>
<dbReference type="InterPro" id="IPR001715">
    <property type="entry name" value="CH_dom"/>
</dbReference>
<feature type="compositionally biased region" description="Low complexity" evidence="33">
    <location>
        <begin position="190"/>
        <end position="199"/>
    </location>
</feature>
<evidence type="ECO:0000256" key="27">
    <source>
        <dbReference type="ARBA" id="ARBA00023242"/>
    </source>
</evidence>
<evidence type="ECO:0000256" key="22">
    <source>
        <dbReference type="ARBA" id="ARBA00023159"/>
    </source>
</evidence>
<keyword evidence="27" id="KW-0539">Nucleus</keyword>
<dbReference type="PRINTS" id="PR01270">
    <property type="entry name" value="HDASUPER"/>
</dbReference>
<comment type="similarity">
    <text evidence="7">Belongs to the MRF family.</text>
</comment>
<dbReference type="InterPro" id="IPR041577">
    <property type="entry name" value="RT_RNaseH_2"/>
</dbReference>
<keyword evidence="9" id="KW-0645">Protease</keyword>
<evidence type="ECO:0000256" key="12">
    <source>
        <dbReference type="ARBA" id="ARBA00022782"/>
    </source>
</evidence>
<dbReference type="Gene3D" id="2.60.40.1390">
    <property type="entry name" value="NDT80 DNA-binding domain"/>
    <property type="match status" value="1"/>
</dbReference>
<dbReference type="PANTHER" id="PTHR13029:SF16">
    <property type="entry name" value="MYELIN REGULATORY FACTOR"/>
    <property type="match status" value="1"/>
</dbReference>
<evidence type="ECO:0000256" key="14">
    <source>
        <dbReference type="ARBA" id="ARBA00022813"/>
    </source>
</evidence>
<dbReference type="InterPro" id="IPR036872">
    <property type="entry name" value="CH_dom_sf"/>
</dbReference>
<feature type="domain" description="Calponin-homology (CH)" evidence="34">
    <location>
        <begin position="2685"/>
        <end position="2792"/>
    </location>
</feature>
<feature type="region of interest" description="Disordered" evidence="33">
    <location>
        <begin position="878"/>
        <end position="955"/>
    </location>
</feature>
<comment type="similarity">
    <text evidence="6">Belongs to the histone deacetylase family. HD type 2 subfamily.</text>
</comment>
<evidence type="ECO:0000256" key="25">
    <source>
        <dbReference type="ARBA" id="ARBA00023203"/>
    </source>
</evidence>
<dbReference type="InterPro" id="IPR002035">
    <property type="entry name" value="VWF_A"/>
</dbReference>
<reference evidence="39" key="1">
    <citation type="submission" date="2023-03" db="EMBL/GenBank/DDBJ databases">
        <title>Electrophorus voltai genome.</title>
        <authorList>
            <person name="Bian C."/>
        </authorList>
    </citation>
    <scope>NUCLEOTIDE SEQUENCE</scope>
    <source>
        <strain evidence="39">CB-2022</strain>
        <tissue evidence="39">Muscle</tissue>
    </source>
</reference>
<sequence length="3560" mass="395459">MFTRYRQYAHRFWLNMSRYDMLMLGGEIQALDLSLDPDQTSLTMFPLPAPVLSSTGHDINSSLEPANIDTSILEEYISKEDDSTDICFSEVHSAPGPNYSSPQPSSSSSGGVVCGVSPPIPHRQGAAQSLPPPCQNPYPPPPLLSLLRHNHPCLGQQSQGPPHHQQVPQPHIKQEHCGHYAPGTLPESPPDSSSEPYSPQQVNDSHMLRTMTPENMCHMTSPPPLPPHGHYTSMHRDMYLKPEPMISQYPVGPASSGGGDMTQSQMLHQLLQHPQDGIPVHQAKKRKHSDSPNSSLNAQILSGIIKQEPGLMQDAESSYLDPNYQCIKWQPHQQNKWTPLYDASGKEIPMPTYRVDADKGFNFSLADDAFVCQKKNHFQVTVYIGMLGDPKYVKTSEGLQPIECFYLKLNGVKLEAMNQTINVEQSQSDRSKRPFKPVLVTLPPEQVTKVTVGRLHFSETTANNMRKKGKPNPDQRYFMLVVALQAQSHSQSFTIAAQVSERIIVRASNPGQFESDSEVLWQRGQLPDSVYHHGRVGINTDRPDEALVVHGNLKVMGALVHPSDIRAKENVKEVDTTDNLKRISQMRLVHYQYKPEFAATVGIDNTAETGVIAQEVQQILPEAVKEGGDVVCANGETIPNLLVVNKDRIFMENVGAVKELCKLTDNLETRIDELERWSRKLAKLRRLDSMKSTVSGGTVSQSGSQFSRTGSGPFKKKVVKSGSKVCTKLYYTCDAKVQTSDFTGGSGKECTSGEVECRLVCVLSKQSASPEQGCLSHRFLQGECPCPGHHHGLQVREVNHPHVISMSVLYVLNMHQHGNIAEVEGSVSSCVLFISWMPLLTATVTFCPSICPWYAVCPSCFLAFPFPDILQYSVVSSSPTPTLASVNKKAKSRPLDKDSRSRNRLSDTSAPLFLNKAKKNPQPPDGDPTNRLPESQQPLPRRQRHIHTEGTPIGGNFQPPLMELYILETNQELKTLKCATTERCSYTIFLHENKNSSISHITLYMRSSEVVWVWQCSITRGRLCPNHTEPELDEAKNAFTKGTSHLWSVPVASFKGVAYHFRVSLFVTGVRKRCFSNICQFIAKQNKDQYVTKHSNAKSLKYRSTSKPCLREFSSSQIPIIAIAVCKMVNCGLVTSKNEPVPLKSIEVNLQAQGHVATVSSTLQYVNEEQGSVEALFVFPMPAEAALCHFSAKIADQEVVAEVQEKEKARELYDDSLSSGEQAFLLEESEESVDVFRLSVGCLPPGQSAAVTFVYVTELSVQADHSLRFCLPVVLNPRYSPPGASDGIVSEITPGSAQIPYSLSLTAHLSSPNPIAKVESKCPLKPVEFLNADHTQAKVSLCAGHKFDRDVELFLYYQNTHQPTAIVEAGVPTAQPGSLMGDSVVMLSLYPEFPEAVTSMVSSCGEFVFVMDRSGSMSCEMHNGLNAEERIKSARNTLLLLLKSLPMGCYFNIYGFGSHYESFFPKSVEYSQETMDQVVQRVKQMQADMGGTEILQPLKHIYSQPCIPNHPRQVFIFTDGEVGNTKDVLQLVRSNADSHRHVHLSQNRSLPFKPLDHHGCFSFGIGEGASTALITGMAQEGSGHAQFITGADRMQSKVMQSLRYALQPAVTDIAEVWSVPEGMSVTLLSPPVKVLFSGQRALIYAQLKGKACKSSDSTGTLTVQYRLVDQHVTNTLSFSLNPAENTGLTIHRLAARSRIRSLEQEQQAEGDGKEELRARVVELSVQAGVSSSHTAFIAIHKGSGEAVKGPLLKRRLPGFSMMAMPHMLRCSGGGSLMAMPKMKFRSRMPCMAPMASMLQMAPDLNLDAEEPSDPLLQLISLQEASGCWKMESTLAQVFGKNNRGGDQADACRVQNGMCEYCIVHRGKCCAVPASSEIFVEPGIWATVLALIWLHGFKMDAHDEWQFLAIKAVSWIRSRKVANLSECVLAANAVLQCQHRRPKMSGSALIYDKEMTRYKLLWTDLLQSESLFDLPSPVCEIETPERLIVSYEALKSKGLEQRCESFPIREATEEEILLAHSKEYLEAVKQTPHLSLEELRTFTQQYSDVYFHPNIYHCAKMAVGATIQLVDNVMTGKVRNGMALVRPPGHHSQRNAANGFCVFNNVAIAAVHAKNHYNLSRILIVDWDIHHGQGVQYCFEEDPSVLYFSWHRYEHRSFWPYLAESDYDGVGKGKGAGFNINLPWNKVGMTNSDYLYAFFQVLLPVAYEFDPELVLICAGFDSAIGDPEGHMCASPEIFGHLTHLLMSLAKGRLCVVLEGGYNMSSLAQSVCQTVQTLLGDPTPVLASVGSPCHSALESVQNVRAVHQNYWNCFKHIGEQELTVVSLNTVGSHSRPKVSEPITKCCRMEDGDGDENNETKDQTEDIVWPEPLLRPAPPVRMAAVVSTELKDCLPEGCQQLGEISQMYIEEAKKIRNNHAQGMTDEKSLQCLQNVVSVLEKIKNKEVRNGLVLVPDVFVFVSCAVQHTLSSYCDRVLVVYVGDDTVPLDTQDGRVLLVQICSKEPEGEKSHYHVPLCLSKGLHDRASVMQAVLCLLLPMAYEFDPGLVVQVLGKCNSKQEVPIWAQLTSLLQGLAQGKTLALLQRGCDPEMVNATGASLSGSPGPSLGPLGTPLAENMEALEAQRQRLKSQWGLLLKTVSDLQEEGKNAINAPLLPSSADLLPEELLLDESAEKTMLDPTSRENPKFKELQKVLIDWINNELEEERIIVKDLEEDLYDGQVLQKLFEKLSGRKLNVAEVTQSEIGQKQKLQTVLEAVNDLLRPQGWTIEWGVDLIHCKNLVAIVYLLVALAMHFLAPIRLPEHVSVQVVVVKKREGILQTSHVSKELTTTTEMMMGRFERDAFDTLLDHAPDKLNVVKTSLITFVNKHLNKLNLEVTELESQFADGVYLVLLMGLLEDYFVPLYNFYLTPESFEQKVHNVAFAFELMQDGGLKKPKARPEDIKKWEKMEELIQGTDTSASFVGERRKTIQPVSLIDPKLAKLKEILIDWINSTLKSEHIVVQLLEEDLYDGLVLHHLLSKLGGLHLEVEEIAVNSAAQVRKLEAILQALNQDLGIGPETDTEAKWNVKLIHNRDLLATLHLLVAMVKRYQPDLALPQNVSVEVVLLEVNKGGIKSDKQIECITSQSEIAGGASHNDDPIDEVLKLDEHKIATVKKALLHFVNKNISPLRLQVADIEKQFADGVILLLLIGELEGFFIPLYEFYLSPTTHSEMLHNATLALDILSDRDMPVLNVEPEGSLLYALMMSLTTPGGHVKVPSVKIMENKEHFGSPLPPASSVALLSQNVQPPGSEASSPDWSQLLSVQMVALEQQKQEIGEICSLVQSLGQCINCLTMGPKQRATPSITPPVLEGIRYFIATPKAYRGDPEAWPGSATVFFVKKNQHVRDIRAVLRTLLRNALYFKAEKCEFHRREVTFLGYIIKEGSVRMQPSKVEAVMAWLRLQTCKELQHFLGFANFYRRFIKSFSMLAKPLTDLLRGQAQRVKWNPEAESSFKGLRTTFSTAPVLQQPDPQKPFMVEVDASDVGAGAVLLQYAGKVEKLRPITYFSRKLSPAERNYGDRELLG</sequence>
<evidence type="ECO:0000259" key="37">
    <source>
        <dbReference type="PROSITE" id="PS51517"/>
    </source>
</evidence>
<dbReference type="InterPro" id="IPR037138">
    <property type="entry name" value="His_deacetylse_dom_sf"/>
</dbReference>
<dbReference type="FunFam" id="1.10.418.10:FF:000011">
    <property type="entry name" value="Parvin, beta"/>
    <property type="match status" value="2"/>
</dbReference>
<keyword evidence="10" id="KW-0812">Transmembrane</keyword>
<evidence type="ECO:0000256" key="29">
    <source>
        <dbReference type="ARBA" id="ARBA00060149"/>
    </source>
</evidence>
<evidence type="ECO:0000313" key="39">
    <source>
        <dbReference type="EMBL" id="KAK1789671.1"/>
    </source>
</evidence>
<keyword evidence="8" id="KW-0963">Cytoplasm</keyword>
<evidence type="ECO:0000259" key="36">
    <source>
        <dbReference type="PROSITE" id="PS51468"/>
    </source>
</evidence>
<name>A0AAD8Z148_9TELE</name>
<dbReference type="Pfam" id="PF05224">
    <property type="entry name" value="NDT80_PhoG"/>
    <property type="match status" value="1"/>
</dbReference>
<dbReference type="InterPro" id="IPR026932">
    <property type="entry name" value="MYRF_ICA"/>
</dbReference>
<evidence type="ECO:0000256" key="7">
    <source>
        <dbReference type="ARBA" id="ARBA00008221"/>
    </source>
</evidence>
<proteinExistence type="inferred from homology"/>
<evidence type="ECO:0000256" key="9">
    <source>
        <dbReference type="ARBA" id="ARBA00022670"/>
    </source>
</evidence>
<dbReference type="InterPro" id="IPR023801">
    <property type="entry name" value="His_deacetylse_dom"/>
</dbReference>